<evidence type="ECO:0000256" key="12">
    <source>
        <dbReference type="ARBA" id="ARBA00022840"/>
    </source>
</evidence>
<dbReference type="PIRSF" id="PIRSF001563">
    <property type="entry name" value="Folylpolyglu_synth"/>
    <property type="match status" value="1"/>
</dbReference>
<dbReference type="PROSITE" id="PS01012">
    <property type="entry name" value="FOLYLPOLYGLU_SYNT_2"/>
    <property type="match status" value="1"/>
</dbReference>
<dbReference type="GO" id="GO:0005737">
    <property type="term" value="C:cytoplasm"/>
    <property type="evidence" value="ECO:0007669"/>
    <property type="project" value="TreeGrafter"/>
</dbReference>
<evidence type="ECO:0000256" key="2">
    <source>
        <dbReference type="ARBA" id="ARBA00004799"/>
    </source>
</evidence>
<dbReference type="GO" id="GO:0008841">
    <property type="term" value="F:dihydrofolate synthase activity"/>
    <property type="evidence" value="ECO:0007669"/>
    <property type="project" value="UniProtKB-EC"/>
</dbReference>
<evidence type="ECO:0000256" key="13">
    <source>
        <dbReference type="ARBA" id="ARBA00022842"/>
    </source>
</evidence>
<dbReference type="OrthoDB" id="9809356at2"/>
<dbReference type="InterPro" id="IPR018109">
    <property type="entry name" value="Folylpolyglutamate_synth_CS"/>
</dbReference>
<dbReference type="GO" id="GO:0046872">
    <property type="term" value="F:metal ion binding"/>
    <property type="evidence" value="ECO:0007669"/>
    <property type="project" value="UniProtKB-KW"/>
</dbReference>
<evidence type="ECO:0000313" key="21">
    <source>
        <dbReference type="EMBL" id="KAA8887741.1"/>
    </source>
</evidence>
<feature type="domain" description="Mur ligase C-terminal" evidence="19">
    <location>
        <begin position="310"/>
        <end position="422"/>
    </location>
</feature>
<keyword evidence="10" id="KW-0479">Metal-binding</keyword>
<comment type="cofactor">
    <cofactor evidence="1">
        <name>Mg(2+)</name>
        <dbReference type="ChEBI" id="CHEBI:18420"/>
    </cofactor>
</comment>
<evidence type="ECO:0000256" key="8">
    <source>
        <dbReference type="ARBA" id="ARBA00019357"/>
    </source>
</evidence>
<dbReference type="GO" id="GO:0046656">
    <property type="term" value="P:folic acid biosynthetic process"/>
    <property type="evidence" value="ECO:0007669"/>
    <property type="project" value="UniProtKB-KW"/>
</dbReference>
<evidence type="ECO:0000259" key="19">
    <source>
        <dbReference type="Pfam" id="PF02875"/>
    </source>
</evidence>
<evidence type="ECO:0000256" key="14">
    <source>
        <dbReference type="ARBA" id="ARBA00022909"/>
    </source>
</evidence>
<comment type="subunit">
    <text evidence="5">Monomer.</text>
</comment>
<keyword evidence="9 18" id="KW-0436">Ligase</keyword>
<dbReference type="InterPro" id="IPR036615">
    <property type="entry name" value="Mur_ligase_C_dom_sf"/>
</dbReference>
<keyword evidence="22" id="KW-1185">Reference proteome</keyword>
<evidence type="ECO:0000256" key="10">
    <source>
        <dbReference type="ARBA" id="ARBA00022723"/>
    </source>
</evidence>
<evidence type="ECO:0000256" key="16">
    <source>
        <dbReference type="ARBA" id="ARBA00047493"/>
    </source>
</evidence>
<gene>
    <name evidence="21" type="ORF">F3087_17805</name>
</gene>
<dbReference type="EMBL" id="VXLC01000006">
    <property type="protein sequence ID" value="KAA8887741.1"/>
    <property type="molecule type" value="Genomic_DNA"/>
</dbReference>
<dbReference type="EC" id="6.3.2.12" evidence="6"/>
<keyword evidence="13" id="KW-0460">Magnesium</keyword>
<evidence type="ECO:0000256" key="15">
    <source>
        <dbReference type="ARBA" id="ARBA00030592"/>
    </source>
</evidence>
<comment type="catalytic activity">
    <reaction evidence="16">
        <text>(6S)-5,6,7,8-tetrahydrofolyl-(gamma-L-Glu)(n) + L-glutamate + ATP = (6S)-5,6,7,8-tetrahydrofolyl-(gamma-L-Glu)(n+1) + ADP + phosphate + H(+)</text>
        <dbReference type="Rhea" id="RHEA:10580"/>
        <dbReference type="Rhea" id="RHEA-COMP:14738"/>
        <dbReference type="Rhea" id="RHEA-COMP:14740"/>
        <dbReference type="ChEBI" id="CHEBI:15378"/>
        <dbReference type="ChEBI" id="CHEBI:29985"/>
        <dbReference type="ChEBI" id="CHEBI:30616"/>
        <dbReference type="ChEBI" id="CHEBI:43474"/>
        <dbReference type="ChEBI" id="CHEBI:141005"/>
        <dbReference type="ChEBI" id="CHEBI:456216"/>
        <dbReference type="EC" id="6.3.2.17"/>
    </reaction>
</comment>
<dbReference type="InterPro" id="IPR036565">
    <property type="entry name" value="Mur-like_cat_sf"/>
</dbReference>
<dbReference type="Pfam" id="PF02875">
    <property type="entry name" value="Mur_ligase_C"/>
    <property type="match status" value="1"/>
</dbReference>
<dbReference type="InterPro" id="IPR004101">
    <property type="entry name" value="Mur_ligase_C"/>
</dbReference>
<evidence type="ECO:0000256" key="5">
    <source>
        <dbReference type="ARBA" id="ARBA00011245"/>
    </source>
</evidence>
<dbReference type="NCBIfam" id="TIGR01499">
    <property type="entry name" value="folC"/>
    <property type="match status" value="1"/>
</dbReference>
<name>A0A5N0EK39_9NOCA</name>
<dbReference type="PANTHER" id="PTHR11136:SF0">
    <property type="entry name" value="DIHYDROFOLATE SYNTHETASE-RELATED"/>
    <property type="match status" value="1"/>
</dbReference>
<dbReference type="InterPro" id="IPR013221">
    <property type="entry name" value="Mur_ligase_cen"/>
</dbReference>
<comment type="similarity">
    <text evidence="4 18">Belongs to the folylpolyglutamate synthase family.</text>
</comment>
<evidence type="ECO:0000256" key="11">
    <source>
        <dbReference type="ARBA" id="ARBA00022741"/>
    </source>
</evidence>
<dbReference type="FunFam" id="3.40.1190.10:FF:000004">
    <property type="entry name" value="Dihydrofolate synthase/folylpolyglutamate synthase"/>
    <property type="match status" value="1"/>
</dbReference>
<dbReference type="GO" id="GO:0005524">
    <property type="term" value="F:ATP binding"/>
    <property type="evidence" value="ECO:0007669"/>
    <property type="project" value="UniProtKB-KW"/>
</dbReference>
<dbReference type="PANTHER" id="PTHR11136">
    <property type="entry name" value="FOLYLPOLYGLUTAMATE SYNTHASE-RELATED"/>
    <property type="match status" value="1"/>
</dbReference>
<keyword evidence="11 18" id="KW-0547">Nucleotide-binding</keyword>
<dbReference type="NCBIfam" id="NF047860">
    <property type="entry name" value="Tet-DihydfolSynFolCMyb"/>
    <property type="match status" value="1"/>
</dbReference>
<evidence type="ECO:0000256" key="7">
    <source>
        <dbReference type="ARBA" id="ARBA00013025"/>
    </source>
</evidence>
<evidence type="ECO:0000256" key="6">
    <source>
        <dbReference type="ARBA" id="ARBA00013023"/>
    </source>
</evidence>
<dbReference type="SUPFAM" id="SSF53623">
    <property type="entry name" value="MurD-like peptide ligases, catalytic domain"/>
    <property type="match status" value="1"/>
</dbReference>
<comment type="caution">
    <text evidence="21">The sequence shown here is derived from an EMBL/GenBank/DDBJ whole genome shotgun (WGS) entry which is preliminary data.</text>
</comment>
<dbReference type="Proteomes" id="UP000323876">
    <property type="component" value="Unassembled WGS sequence"/>
</dbReference>
<reference evidence="21 22" key="1">
    <citation type="submission" date="2019-09" db="EMBL/GenBank/DDBJ databases">
        <authorList>
            <person name="Wang X."/>
        </authorList>
    </citation>
    <scope>NUCLEOTIDE SEQUENCE [LARGE SCALE GENOMIC DNA]</scope>
    <source>
        <strain evidence="21 22">CICC 11023</strain>
    </source>
</reference>
<evidence type="ECO:0000256" key="3">
    <source>
        <dbReference type="ARBA" id="ARBA00005150"/>
    </source>
</evidence>
<evidence type="ECO:0000259" key="20">
    <source>
        <dbReference type="Pfam" id="PF08245"/>
    </source>
</evidence>
<dbReference type="Gene3D" id="3.40.1190.10">
    <property type="entry name" value="Mur-like, catalytic domain"/>
    <property type="match status" value="1"/>
</dbReference>
<comment type="catalytic activity">
    <reaction evidence="17">
        <text>7,8-dihydropteroate + L-glutamate + ATP = 7,8-dihydrofolate + ADP + phosphate + H(+)</text>
        <dbReference type="Rhea" id="RHEA:23584"/>
        <dbReference type="ChEBI" id="CHEBI:15378"/>
        <dbReference type="ChEBI" id="CHEBI:17839"/>
        <dbReference type="ChEBI" id="CHEBI:29985"/>
        <dbReference type="ChEBI" id="CHEBI:30616"/>
        <dbReference type="ChEBI" id="CHEBI:43474"/>
        <dbReference type="ChEBI" id="CHEBI:57451"/>
        <dbReference type="ChEBI" id="CHEBI:456216"/>
        <dbReference type="EC" id="6.3.2.12"/>
    </reaction>
</comment>
<comment type="pathway">
    <text evidence="2">Cofactor biosynthesis; tetrahydrofolate biosynthesis; 7,8-dihydrofolate from 2-amino-4-hydroxy-6-hydroxymethyl-7,8-dihydropteridine diphosphate and 4-aminobenzoate: step 2/2.</text>
</comment>
<protein>
    <recommendedName>
        <fullName evidence="8">Dihydrofolate synthase/folylpolyglutamate synthase</fullName>
        <ecNumber evidence="6">6.3.2.12</ecNumber>
        <ecNumber evidence="7">6.3.2.17</ecNumber>
    </recommendedName>
    <alternativeName>
        <fullName evidence="15">Tetrahydrofolylpolyglutamate synthase</fullName>
    </alternativeName>
</protein>
<evidence type="ECO:0000256" key="9">
    <source>
        <dbReference type="ARBA" id="ARBA00022598"/>
    </source>
</evidence>
<evidence type="ECO:0000256" key="18">
    <source>
        <dbReference type="PIRNR" id="PIRNR001563"/>
    </source>
</evidence>
<keyword evidence="12 18" id="KW-0067">ATP-binding</keyword>
<sequence length="456" mass="47894">MALVEAELDTRWPETKIEPSLTRIATLMDLLGSPQQSYPAIHIAGTNGKTSVTRMIDALLTALHRRTGRITSPHLQLATERISIDNAPITPAQYVETYRELVPFIEMIDAQSAAAGGPAMSKFEVLTGMAFAAFAEAPVDVAIVETGLGGTWDATNVIDGQVAVITPIGLDHTEYLGTDLTSIAGEKAGIIKRAPESLIPRDTVAVIAEQDPEAMDVLLRRAVEVDAAVAREGGEFRVLARQIAIGGQQLELQGLGGVYDEIFLPLHGEHQARNAVLALAAVEAFFGAGADRQLDIDAIRVGFASVTSPGRLERMRSAPTIFIDAAHNPAGAQALASTLTAEFDFRKLVGVVSVLADKDADGILTALEPVLDEIVVTGNGSPRAMDVEVLADLAVQRFGDERVITAPTLPDALETAIAIAEEVGEAGEMVSGAGVVVTGSVVTAGATRALFGKDPA</sequence>
<comment type="pathway">
    <text evidence="3">Cofactor biosynthesis; tetrahydrofolylpolyglutamate biosynthesis.</text>
</comment>
<dbReference type="EC" id="6.3.2.17" evidence="7"/>
<evidence type="ECO:0000256" key="17">
    <source>
        <dbReference type="ARBA" id="ARBA00049161"/>
    </source>
</evidence>
<proteinExistence type="inferred from homology"/>
<dbReference type="Gene3D" id="3.90.190.20">
    <property type="entry name" value="Mur ligase, C-terminal domain"/>
    <property type="match status" value="1"/>
</dbReference>
<evidence type="ECO:0000256" key="1">
    <source>
        <dbReference type="ARBA" id="ARBA00001946"/>
    </source>
</evidence>
<keyword evidence="14" id="KW-0289">Folate biosynthesis</keyword>
<feature type="domain" description="Mur ligase central" evidence="20">
    <location>
        <begin position="131"/>
        <end position="282"/>
    </location>
</feature>
<evidence type="ECO:0000256" key="4">
    <source>
        <dbReference type="ARBA" id="ARBA00008276"/>
    </source>
</evidence>
<dbReference type="SUPFAM" id="SSF53244">
    <property type="entry name" value="MurD-like peptide ligases, peptide-binding domain"/>
    <property type="match status" value="1"/>
</dbReference>
<organism evidence="21 22">
    <name type="scientific">Nocardia colli</name>
    <dbReference type="NCBI Taxonomy" id="2545717"/>
    <lineage>
        <taxon>Bacteria</taxon>
        <taxon>Bacillati</taxon>
        <taxon>Actinomycetota</taxon>
        <taxon>Actinomycetes</taxon>
        <taxon>Mycobacteriales</taxon>
        <taxon>Nocardiaceae</taxon>
        <taxon>Nocardia</taxon>
    </lineage>
</organism>
<accession>A0A5N0EK39</accession>
<dbReference type="Pfam" id="PF08245">
    <property type="entry name" value="Mur_ligase_M"/>
    <property type="match status" value="1"/>
</dbReference>
<dbReference type="AlphaFoldDB" id="A0A5N0EK39"/>
<evidence type="ECO:0000313" key="22">
    <source>
        <dbReference type="Proteomes" id="UP000323876"/>
    </source>
</evidence>
<dbReference type="InterPro" id="IPR001645">
    <property type="entry name" value="Folylpolyglutamate_synth"/>
</dbReference>
<dbReference type="GO" id="GO:0004326">
    <property type="term" value="F:tetrahydrofolylpolyglutamate synthase activity"/>
    <property type="evidence" value="ECO:0007669"/>
    <property type="project" value="UniProtKB-EC"/>
</dbReference>